<dbReference type="SUPFAM" id="SSF53335">
    <property type="entry name" value="S-adenosyl-L-methionine-dependent methyltransferases"/>
    <property type="match status" value="1"/>
</dbReference>
<feature type="binding site" evidence="7 8">
    <location>
        <position position="31"/>
    </location>
    <ligand>
        <name>S-adenosyl-L-methionine</name>
        <dbReference type="ChEBI" id="CHEBI:59789"/>
    </ligand>
</feature>
<evidence type="ECO:0000259" key="9">
    <source>
        <dbReference type="SMART" id="SM00650"/>
    </source>
</evidence>
<dbReference type="GO" id="GO:0003723">
    <property type="term" value="F:RNA binding"/>
    <property type="evidence" value="ECO:0007669"/>
    <property type="project" value="UniProtKB-UniRule"/>
</dbReference>
<name>A0A212LWV6_9FIRM</name>
<feature type="binding site" evidence="7 8">
    <location>
        <position position="79"/>
    </location>
    <ligand>
        <name>S-adenosyl-L-methionine</name>
        <dbReference type="ChEBI" id="CHEBI:59789"/>
    </ligand>
</feature>
<comment type="similarity">
    <text evidence="7">Belongs to the class I-like SAM-binding methyltransferase superfamily. rRNA adenine N(6)-methyltransferase family. RsmA subfamily.</text>
</comment>
<keyword evidence="3 7" id="KW-0489">Methyltransferase</keyword>
<dbReference type="HAMAP" id="MF_00607">
    <property type="entry name" value="16SrRNA_methyltr_A"/>
    <property type="match status" value="1"/>
</dbReference>
<dbReference type="PANTHER" id="PTHR11727:SF7">
    <property type="entry name" value="DIMETHYLADENOSINE TRANSFERASE-RELATED"/>
    <property type="match status" value="1"/>
</dbReference>
<feature type="binding site" evidence="7 8">
    <location>
        <position position="124"/>
    </location>
    <ligand>
        <name>S-adenosyl-L-methionine</name>
        <dbReference type="ChEBI" id="CHEBI:59789"/>
    </ligand>
</feature>
<keyword evidence="2 7" id="KW-0698">rRNA processing</keyword>
<dbReference type="EC" id="2.1.1.182" evidence="7"/>
<dbReference type="InterPro" id="IPR011530">
    <property type="entry name" value="rRNA_adenine_dimethylase"/>
</dbReference>
<gene>
    <name evidence="7 10" type="primary">rsmA</name>
    <name evidence="7" type="synonym">ksgA</name>
    <name evidence="10" type="ORF">KL86SPO_40560</name>
</gene>
<evidence type="ECO:0000256" key="5">
    <source>
        <dbReference type="ARBA" id="ARBA00022691"/>
    </source>
</evidence>
<dbReference type="NCBIfam" id="TIGR00755">
    <property type="entry name" value="ksgA"/>
    <property type="match status" value="1"/>
</dbReference>
<dbReference type="Gene3D" id="1.10.8.100">
    <property type="entry name" value="Ribosomal RNA adenine dimethylase-like, domain 2"/>
    <property type="match status" value="1"/>
</dbReference>
<comment type="subcellular location">
    <subcellularLocation>
        <location evidence="7">Cytoplasm</location>
    </subcellularLocation>
</comment>
<dbReference type="EMBL" id="FMJE01000004">
    <property type="protein sequence ID" value="SCM82075.1"/>
    <property type="molecule type" value="Genomic_DNA"/>
</dbReference>
<sequence length="289" mass="31387">MAIKPRIAQKEVTLHILKTFGIHMAKKLGQNFLIDGNVVDGIVAAAQVKAGDTVLEVGPGIGTLTQGLAEAGAEVTAVELDRRLLDVLAKTLEGYDNVKVIHGDILKIDISREINKEKYKLVANLPYYITTPIIMKFLEERLPVELLVTMVQKEVAQRMVAKPGGKDYGALSVAVQYYTEPEIMFIVPPKAFIPSPAVESAVIRCTVRTVPPVQVASEKMFFRVVKAAFAQRRKTLANGLKANGLDKAAVEKVLAQAGIDGTRRGEQLSLDEFAAIANAWTGLLEAQAI</sequence>
<reference evidence="10" key="1">
    <citation type="submission" date="2016-08" db="EMBL/GenBank/DDBJ databases">
        <authorList>
            <person name="Seilhamer J.J."/>
        </authorList>
    </citation>
    <scope>NUCLEOTIDE SEQUENCE</scope>
    <source>
        <strain evidence="10">86</strain>
    </source>
</reference>
<dbReference type="AlphaFoldDB" id="A0A212LWV6"/>
<evidence type="ECO:0000256" key="8">
    <source>
        <dbReference type="PROSITE-ProRule" id="PRU01026"/>
    </source>
</evidence>
<dbReference type="CDD" id="cd02440">
    <property type="entry name" value="AdoMet_MTases"/>
    <property type="match status" value="1"/>
</dbReference>
<dbReference type="InterPro" id="IPR023165">
    <property type="entry name" value="rRNA_Ade_diMease-like_C"/>
</dbReference>
<dbReference type="GO" id="GO:0052908">
    <property type="term" value="F:16S rRNA (adenine(1518)-N(6)/adenine(1519)-N(6))-dimethyltransferase activity"/>
    <property type="evidence" value="ECO:0007669"/>
    <property type="project" value="UniProtKB-EC"/>
</dbReference>
<protein>
    <recommendedName>
        <fullName evidence="7">Ribosomal RNA small subunit methyltransferase A</fullName>
        <ecNumber evidence="7">2.1.1.182</ecNumber>
    </recommendedName>
    <alternativeName>
        <fullName evidence="7">16S rRNA (adenine(1518)-N(6)/adenine(1519)-N(6))-dimethyltransferase</fullName>
    </alternativeName>
    <alternativeName>
        <fullName evidence="7">16S rRNA dimethyladenosine transferase</fullName>
    </alternativeName>
    <alternativeName>
        <fullName evidence="7">16S rRNA dimethylase</fullName>
    </alternativeName>
    <alternativeName>
        <fullName evidence="7">S-adenosylmethionine-6-N', N'-adenosyl(rRNA) dimethyltransferase</fullName>
    </alternativeName>
</protein>
<evidence type="ECO:0000313" key="10">
    <source>
        <dbReference type="EMBL" id="SCM82075.1"/>
    </source>
</evidence>
<keyword evidence="6 7" id="KW-0694">RNA-binding</keyword>
<accession>A0A212LWV6</accession>
<evidence type="ECO:0000256" key="6">
    <source>
        <dbReference type="ARBA" id="ARBA00022884"/>
    </source>
</evidence>
<dbReference type="PROSITE" id="PS51689">
    <property type="entry name" value="SAM_RNA_A_N6_MT"/>
    <property type="match status" value="1"/>
</dbReference>
<evidence type="ECO:0000256" key="4">
    <source>
        <dbReference type="ARBA" id="ARBA00022679"/>
    </source>
</evidence>
<proteinExistence type="inferred from homology"/>
<evidence type="ECO:0000256" key="3">
    <source>
        <dbReference type="ARBA" id="ARBA00022603"/>
    </source>
</evidence>
<keyword evidence="4 7" id="KW-0808">Transferase</keyword>
<feature type="binding site" evidence="7 8">
    <location>
        <position position="58"/>
    </location>
    <ligand>
        <name>S-adenosyl-L-methionine</name>
        <dbReference type="ChEBI" id="CHEBI:59789"/>
    </ligand>
</feature>
<dbReference type="PANTHER" id="PTHR11727">
    <property type="entry name" value="DIMETHYLADENOSINE TRANSFERASE"/>
    <property type="match status" value="1"/>
</dbReference>
<dbReference type="GO" id="GO:0005829">
    <property type="term" value="C:cytosol"/>
    <property type="evidence" value="ECO:0007669"/>
    <property type="project" value="TreeGrafter"/>
</dbReference>
<comment type="function">
    <text evidence="7">Specifically dimethylates two adjacent adenosines (A1518 and A1519) in the loop of a conserved hairpin near the 3'-end of 16S rRNA in the 30S particle. May play a critical role in biogenesis of 30S subunits.</text>
</comment>
<organism evidence="10">
    <name type="scientific">uncultured Sporomusa sp</name>
    <dbReference type="NCBI Taxonomy" id="307249"/>
    <lineage>
        <taxon>Bacteria</taxon>
        <taxon>Bacillati</taxon>
        <taxon>Bacillota</taxon>
        <taxon>Negativicutes</taxon>
        <taxon>Selenomonadales</taxon>
        <taxon>Sporomusaceae</taxon>
        <taxon>Sporomusa</taxon>
        <taxon>environmental samples</taxon>
    </lineage>
</organism>
<comment type="catalytic activity">
    <reaction evidence="7">
        <text>adenosine(1518)/adenosine(1519) in 16S rRNA + 4 S-adenosyl-L-methionine = N(6)-dimethyladenosine(1518)/N(6)-dimethyladenosine(1519) in 16S rRNA + 4 S-adenosyl-L-homocysteine + 4 H(+)</text>
        <dbReference type="Rhea" id="RHEA:19609"/>
        <dbReference type="Rhea" id="RHEA-COMP:10232"/>
        <dbReference type="Rhea" id="RHEA-COMP:10233"/>
        <dbReference type="ChEBI" id="CHEBI:15378"/>
        <dbReference type="ChEBI" id="CHEBI:57856"/>
        <dbReference type="ChEBI" id="CHEBI:59789"/>
        <dbReference type="ChEBI" id="CHEBI:74411"/>
        <dbReference type="ChEBI" id="CHEBI:74493"/>
        <dbReference type="EC" id="2.1.1.182"/>
    </reaction>
</comment>
<dbReference type="Gene3D" id="3.40.50.150">
    <property type="entry name" value="Vaccinia Virus protein VP39"/>
    <property type="match status" value="1"/>
</dbReference>
<evidence type="ECO:0000256" key="1">
    <source>
        <dbReference type="ARBA" id="ARBA00022490"/>
    </source>
</evidence>
<feature type="binding site" evidence="7 8">
    <location>
        <position position="33"/>
    </location>
    <ligand>
        <name>S-adenosyl-L-methionine</name>
        <dbReference type="ChEBI" id="CHEBI:59789"/>
    </ligand>
</feature>
<feature type="domain" description="Ribosomal RNA adenine methylase transferase N-terminal" evidence="9">
    <location>
        <begin position="38"/>
        <end position="209"/>
    </location>
</feature>
<dbReference type="InterPro" id="IPR001737">
    <property type="entry name" value="KsgA/Erm"/>
</dbReference>
<dbReference type="RefSeq" id="WP_288184841.1">
    <property type="nucleotide sequence ID" value="NZ_LT608335.1"/>
</dbReference>
<feature type="binding site" evidence="7 8">
    <location>
        <position position="104"/>
    </location>
    <ligand>
        <name>S-adenosyl-L-methionine</name>
        <dbReference type="ChEBI" id="CHEBI:59789"/>
    </ligand>
</feature>
<dbReference type="InterPro" id="IPR020598">
    <property type="entry name" value="rRNA_Ade_methylase_Trfase_N"/>
</dbReference>
<keyword evidence="5 7" id="KW-0949">S-adenosyl-L-methionine</keyword>
<dbReference type="InterPro" id="IPR020596">
    <property type="entry name" value="rRNA_Ade_Mease_Trfase_CS"/>
</dbReference>
<dbReference type="SMART" id="SM00650">
    <property type="entry name" value="rADc"/>
    <property type="match status" value="1"/>
</dbReference>
<evidence type="ECO:0000256" key="7">
    <source>
        <dbReference type="HAMAP-Rule" id="MF_00607"/>
    </source>
</evidence>
<dbReference type="PROSITE" id="PS01131">
    <property type="entry name" value="RRNA_A_DIMETH"/>
    <property type="match status" value="1"/>
</dbReference>
<keyword evidence="1 7" id="KW-0963">Cytoplasm</keyword>
<dbReference type="FunFam" id="1.10.8.100:FF:000001">
    <property type="entry name" value="Ribosomal RNA small subunit methyltransferase A"/>
    <property type="match status" value="1"/>
</dbReference>
<dbReference type="Pfam" id="PF00398">
    <property type="entry name" value="RrnaAD"/>
    <property type="match status" value="1"/>
</dbReference>
<dbReference type="InterPro" id="IPR029063">
    <property type="entry name" value="SAM-dependent_MTases_sf"/>
</dbReference>
<dbReference type="FunFam" id="3.40.50.150:FF:000023">
    <property type="entry name" value="Ribosomal RNA small subunit methyltransferase A"/>
    <property type="match status" value="1"/>
</dbReference>
<evidence type="ECO:0000256" key="2">
    <source>
        <dbReference type="ARBA" id="ARBA00022552"/>
    </source>
</evidence>